<keyword evidence="4" id="KW-1185">Reference proteome</keyword>
<keyword evidence="1" id="KW-0732">Signal</keyword>
<proteinExistence type="predicted"/>
<geneLocation type="plasmid" evidence="3 4">
    <name>pBN4</name>
</geneLocation>
<protein>
    <submittedName>
        <fullName evidence="3">Lytic transglycosylase</fullName>
    </submittedName>
</protein>
<dbReference type="AlphaFoldDB" id="A0A248VZ88"/>
<dbReference type="Gene3D" id="1.10.530.10">
    <property type="match status" value="1"/>
</dbReference>
<name>A0A248VZ88_9BURK</name>
<feature type="signal peptide" evidence="1">
    <location>
        <begin position="1"/>
        <end position="21"/>
    </location>
</feature>
<dbReference type="KEGG" id="parb:CJU94_40210"/>
<organism evidence="3 4">
    <name type="scientific">Paraburkholderia aromaticivorans</name>
    <dbReference type="NCBI Taxonomy" id="2026199"/>
    <lineage>
        <taxon>Bacteria</taxon>
        <taxon>Pseudomonadati</taxon>
        <taxon>Pseudomonadota</taxon>
        <taxon>Betaproteobacteria</taxon>
        <taxon>Burkholderiales</taxon>
        <taxon>Burkholderiaceae</taxon>
        <taxon>Paraburkholderia</taxon>
    </lineage>
</organism>
<dbReference type="InterPro" id="IPR008258">
    <property type="entry name" value="Transglycosylase_SLT_dom_1"/>
</dbReference>
<sequence>MLLKRVSVAVGLMAVAHIAHASATAGVVAVPACVVQAANDYTLPVRGLLAVWLTEGGRLGTVSKNTNGTADYGPMQINTVWATRLETQFGVTRQMITDDFCWSVRAGAYILRYEINQAGGSFWDGVGHYHSRTPQYKYQYIERVYRNSMKF</sequence>
<evidence type="ECO:0000256" key="1">
    <source>
        <dbReference type="SAM" id="SignalP"/>
    </source>
</evidence>
<reference evidence="3 4" key="1">
    <citation type="submission" date="2017-08" db="EMBL/GenBank/DDBJ databases">
        <title>Identification and genetic characteristics of simultaneous BTEX- and naphthalene-degrading Paraburkholderia sp. BN5 isolated from petroleum-contaminated soil.</title>
        <authorList>
            <person name="Lee Y."/>
            <person name="Jeon C.O."/>
        </authorList>
    </citation>
    <scope>NUCLEOTIDE SEQUENCE [LARGE SCALE GENOMIC DNA]</scope>
    <source>
        <strain evidence="3 4">BN5</strain>
        <plasmid evidence="3 4">pBN4</plasmid>
    </source>
</reference>
<dbReference type="OrthoDB" id="9808681at2"/>
<evidence type="ECO:0000259" key="2">
    <source>
        <dbReference type="Pfam" id="PF01464"/>
    </source>
</evidence>
<feature type="chain" id="PRO_5012806372" evidence="1">
    <location>
        <begin position="22"/>
        <end position="151"/>
    </location>
</feature>
<dbReference type="InterPro" id="IPR023346">
    <property type="entry name" value="Lysozyme-like_dom_sf"/>
</dbReference>
<feature type="domain" description="Transglycosylase SLT" evidence="2">
    <location>
        <begin position="33"/>
        <end position="130"/>
    </location>
</feature>
<dbReference type="RefSeq" id="WP_007183056.1">
    <property type="nucleotide sequence ID" value="NZ_CP022994.1"/>
</dbReference>
<evidence type="ECO:0000313" key="3">
    <source>
        <dbReference type="EMBL" id="ASW04366.1"/>
    </source>
</evidence>
<dbReference type="EMBL" id="CP022994">
    <property type="protein sequence ID" value="ASW04366.1"/>
    <property type="molecule type" value="Genomic_DNA"/>
</dbReference>
<dbReference type="SUPFAM" id="SSF53955">
    <property type="entry name" value="Lysozyme-like"/>
    <property type="match status" value="1"/>
</dbReference>
<dbReference type="Proteomes" id="UP000215158">
    <property type="component" value="Plasmid pBN4"/>
</dbReference>
<evidence type="ECO:0000313" key="4">
    <source>
        <dbReference type="Proteomes" id="UP000215158"/>
    </source>
</evidence>
<dbReference type="Pfam" id="PF01464">
    <property type="entry name" value="SLT"/>
    <property type="match status" value="1"/>
</dbReference>
<dbReference type="CDD" id="cd13400">
    <property type="entry name" value="LT_IagB-like"/>
    <property type="match status" value="1"/>
</dbReference>
<gene>
    <name evidence="3" type="ORF">CJU94_40210</name>
</gene>
<accession>A0A248VZ88</accession>
<keyword evidence="3" id="KW-0614">Plasmid</keyword>